<evidence type="ECO:0000313" key="1">
    <source>
        <dbReference type="EMBL" id="KAF2175852.1"/>
    </source>
</evidence>
<protein>
    <submittedName>
        <fullName evidence="1">Uncharacterized protein</fullName>
    </submittedName>
</protein>
<dbReference type="EMBL" id="ML994723">
    <property type="protein sequence ID" value="KAF2175852.1"/>
    <property type="molecule type" value="Genomic_DNA"/>
</dbReference>
<accession>A0A6A6DBZ1</accession>
<dbReference type="AlphaFoldDB" id="A0A6A6DBZ1"/>
<proteinExistence type="predicted"/>
<name>A0A6A6DBZ1_9PEZI</name>
<keyword evidence="2" id="KW-1185">Reference proteome</keyword>
<sequence>MPDQRTRSGVGRDDELPTRSRAIGISRYVASTYTIQPRNFAPPLFVCRAELVNGSSSLCTL</sequence>
<dbReference type="OrthoDB" id="5422698at2759"/>
<organism evidence="1 2">
    <name type="scientific">Zopfia rhizophila CBS 207.26</name>
    <dbReference type="NCBI Taxonomy" id="1314779"/>
    <lineage>
        <taxon>Eukaryota</taxon>
        <taxon>Fungi</taxon>
        <taxon>Dikarya</taxon>
        <taxon>Ascomycota</taxon>
        <taxon>Pezizomycotina</taxon>
        <taxon>Dothideomycetes</taxon>
        <taxon>Dothideomycetes incertae sedis</taxon>
        <taxon>Zopfiaceae</taxon>
        <taxon>Zopfia</taxon>
    </lineage>
</organism>
<dbReference type="Proteomes" id="UP000800200">
    <property type="component" value="Unassembled WGS sequence"/>
</dbReference>
<gene>
    <name evidence="1" type="ORF">K469DRAFT_701402</name>
</gene>
<reference evidence="1" key="1">
    <citation type="journal article" date="2020" name="Stud. Mycol.">
        <title>101 Dothideomycetes genomes: a test case for predicting lifestyles and emergence of pathogens.</title>
        <authorList>
            <person name="Haridas S."/>
            <person name="Albert R."/>
            <person name="Binder M."/>
            <person name="Bloem J."/>
            <person name="Labutti K."/>
            <person name="Salamov A."/>
            <person name="Andreopoulos B."/>
            <person name="Baker S."/>
            <person name="Barry K."/>
            <person name="Bills G."/>
            <person name="Bluhm B."/>
            <person name="Cannon C."/>
            <person name="Castanera R."/>
            <person name="Culley D."/>
            <person name="Daum C."/>
            <person name="Ezra D."/>
            <person name="Gonzalez J."/>
            <person name="Henrissat B."/>
            <person name="Kuo A."/>
            <person name="Liang C."/>
            <person name="Lipzen A."/>
            <person name="Lutzoni F."/>
            <person name="Magnuson J."/>
            <person name="Mondo S."/>
            <person name="Nolan M."/>
            <person name="Ohm R."/>
            <person name="Pangilinan J."/>
            <person name="Park H.-J."/>
            <person name="Ramirez L."/>
            <person name="Alfaro M."/>
            <person name="Sun H."/>
            <person name="Tritt A."/>
            <person name="Yoshinaga Y."/>
            <person name="Zwiers L.-H."/>
            <person name="Turgeon B."/>
            <person name="Goodwin S."/>
            <person name="Spatafora J."/>
            <person name="Crous P."/>
            <person name="Grigoriev I."/>
        </authorList>
    </citation>
    <scope>NUCLEOTIDE SEQUENCE</scope>
    <source>
        <strain evidence="1">CBS 207.26</strain>
    </source>
</reference>
<evidence type="ECO:0000313" key="2">
    <source>
        <dbReference type="Proteomes" id="UP000800200"/>
    </source>
</evidence>